<dbReference type="PIRSF" id="PIRSF006278">
    <property type="entry name" value="ACCD_DCysDesulf"/>
    <property type="match status" value="1"/>
</dbReference>
<organism evidence="7 8">
    <name type="scientific">Clytia hemisphaerica</name>
    <dbReference type="NCBI Taxonomy" id="252671"/>
    <lineage>
        <taxon>Eukaryota</taxon>
        <taxon>Metazoa</taxon>
        <taxon>Cnidaria</taxon>
        <taxon>Hydrozoa</taxon>
        <taxon>Hydroidolina</taxon>
        <taxon>Leptothecata</taxon>
        <taxon>Obeliida</taxon>
        <taxon>Clytiidae</taxon>
        <taxon>Clytia</taxon>
    </lineage>
</organism>
<dbReference type="RefSeq" id="XP_066914032.1">
    <property type="nucleotide sequence ID" value="XM_067057931.1"/>
</dbReference>
<evidence type="ECO:0000256" key="1">
    <source>
        <dbReference type="ARBA" id="ARBA00001933"/>
    </source>
</evidence>
<dbReference type="InterPro" id="IPR027278">
    <property type="entry name" value="ACCD_DCysDesulf"/>
</dbReference>
<evidence type="ECO:0000313" key="7">
    <source>
        <dbReference type="EnsemblMetazoa" id="CLYHEMP017630.1"/>
    </source>
</evidence>
<dbReference type="Proteomes" id="UP000594262">
    <property type="component" value="Unplaced"/>
</dbReference>
<dbReference type="InterPro" id="IPR001926">
    <property type="entry name" value="TrpB-like_PALP"/>
</dbReference>
<sequence length="366" mass="40531">MAATKRALSLLRTYNVPGWASKIRCAPKDYVELARKGTPIHRWELPGVPDSFELSIKRDDLTGYDGCKIRKLEFIFAEALEQKSTCVITCGSLNSNHCRATAVACKRLGLDCHLLLRSHDQEGDSKKLTSNLLLNRLHGANCYMVPYESLDGGLNARLEKLSKELSKQGERPFIIPLGGSNSVGTFGILNAFQELIEQGVFSDFDDIVLATSSGGTLAGMAIANYLTGEKLRVHGICVSDNSDYFYEHIAKSLEAYHIRATKTRQICDIMDGYKGEGYAKITPEDQDTLVEICQTTGVLLDSVYTVKAVKGMVTEMNDNPKRFKGNRVLFLHTGGTYGIFDGSILQSKRLTENNAKVWKDIDELTL</sequence>
<keyword evidence="8" id="KW-1185">Reference proteome</keyword>
<comment type="similarity">
    <text evidence="2">Belongs to the ACC deaminase/D-cysteine desulfhydrase family.</text>
</comment>
<name>A0A7M5X532_9CNID</name>
<accession>A0A7M5X532</accession>
<dbReference type="GeneID" id="136801294"/>
<keyword evidence="3 5" id="KW-0663">Pyridoxal phosphate</keyword>
<dbReference type="SUPFAM" id="SSF53686">
    <property type="entry name" value="Tryptophan synthase beta subunit-like PLP-dependent enzymes"/>
    <property type="match status" value="1"/>
</dbReference>
<dbReference type="Gene3D" id="3.40.50.1100">
    <property type="match status" value="2"/>
</dbReference>
<feature type="domain" description="Tryptophan synthase beta chain-like PALP" evidence="6">
    <location>
        <begin position="32"/>
        <end position="334"/>
    </location>
</feature>
<comment type="cofactor">
    <cofactor evidence="1">
        <name>pyridoxal 5'-phosphate</name>
        <dbReference type="ChEBI" id="CHEBI:597326"/>
    </cofactor>
</comment>
<evidence type="ECO:0000256" key="5">
    <source>
        <dbReference type="PIRSR" id="PIRSR006278-2"/>
    </source>
</evidence>
<evidence type="ECO:0000313" key="8">
    <source>
        <dbReference type="Proteomes" id="UP000594262"/>
    </source>
</evidence>
<evidence type="ECO:0000256" key="2">
    <source>
        <dbReference type="ARBA" id="ARBA00008639"/>
    </source>
</evidence>
<dbReference type="OrthoDB" id="10266364at2759"/>
<dbReference type="EnsemblMetazoa" id="CLYHEMT017630.1">
    <property type="protein sequence ID" value="CLYHEMP017630.1"/>
    <property type="gene ID" value="CLYHEMG017630"/>
</dbReference>
<protein>
    <recommendedName>
        <fullName evidence="6">Tryptophan synthase beta chain-like PALP domain-containing protein</fullName>
    </recommendedName>
</protein>
<feature type="modified residue" description="N6-(pyridoxal phosphate)lysine" evidence="5">
    <location>
        <position position="68"/>
    </location>
</feature>
<evidence type="ECO:0000256" key="3">
    <source>
        <dbReference type="ARBA" id="ARBA00022898"/>
    </source>
</evidence>
<dbReference type="PANTHER" id="PTHR43780">
    <property type="entry name" value="1-AMINOCYCLOPROPANE-1-CARBOXYLATE DEAMINASE-RELATED"/>
    <property type="match status" value="1"/>
</dbReference>
<dbReference type="Pfam" id="PF00291">
    <property type="entry name" value="PALP"/>
    <property type="match status" value="1"/>
</dbReference>
<dbReference type="PANTHER" id="PTHR43780:SF2">
    <property type="entry name" value="1-AMINOCYCLOPROPANE-1-CARBOXYLATE DEAMINASE-RELATED"/>
    <property type="match status" value="1"/>
</dbReference>
<dbReference type="AlphaFoldDB" id="A0A7M5X532"/>
<feature type="active site" description="Nucleophile" evidence="4">
    <location>
        <position position="95"/>
    </location>
</feature>
<reference evidence="7" key="1">
    <citation type="submission" date="2021-01" db="UniProtKB">
        <authorList>
            <consortium name="EnsemblMetazoa"/>
        </authorList>
    </citation>
    <scope>IDENTIFICATION</scope>
</reference>
<evidence type="ECO:0000259" key="6">
    <source>
        <dbReference type="Pfam" id="PF00291"/>
    </source>
</evidence>
<evidence type="ECO:0000256" key="4">
    <source>
        <dbReference type="PIRSR" id="PIRSR006278-1"/>
    </source>
</evidence>
<dbReference type="InterPro" id="IPR036052">
    <property type="entry name" value="TrpB-like_PALP_sf"/>
</dbReference>
<proteinExistence type="inferred from homology"/>
<dbReference type="GO" id="GO:0019148">
    <property type="term" value="F:D-cysteine desulfhydrase activity"/>
    <property type="evidence" value="ECO:0007669"/>
    <property type="project" value="TreeGrafter"/>
</dbReference>